<accession>A0A0B1ZV04</accession>
<dbReference type="Proteomes" id="UP000031057">
    <property type="component" value="Unassembled WGS sequence"/>
</dbReference>
<protein>
    <recommendedName>
        <fullName evidence="4">Sulfotransferase domain-containing protein</fullName>
    </recommendedName>
</protein>
<feature type="compositionally biased region" description="Basic and acidic residues" evidence="1">
    <location>
        <begin position="33"/>
        <end position="51"/>
    </location>
</feature>
<dbReference type="RefSeq" id="WP_039278264.1">
    <property type="nucleotide sequence ID" value="NZ_JTDI01000001.1"/>
</dbReference>
<sequence>MQAVIANSMWRTGSTYLARQFVDNPRYRLFYEPAHEDRQSPDLPDKEEEKARRKVMNHPTFEEPLARRYLEPDPRDNTPLYERFDPRTSFVDTYEPEARGLQSFLLACRRNAEARGQIPFFGFCRSGLQHRTWDNLIHGAKVIYLWRDPREQFGSYGWPKNTYFIPSTLAQVLLSRTLEPAVDAIMHPFASRSARALLRRVPPENSLTMQRVGRALGAMLSTGRIYALFYLSWLVSNRSGAETADHVFSLSQLVEDPVLREEVEQAYDLRFDNLRPTPDRVEEAIAYDQIEREVEHIVTAKLVELELQGDVAA</sequence>
<comment type="caution">
    <text evidence="2">The sequence shown here is derived from an EMBL/GenBank/DDBJ whole genome shotgun (WGS) entry which is preliminary data.</text>
</comment>
<evidence type="ECO:0000313" key="2">
    <source>
        <dbReference type="EMBL" id="KHK92993.1"/>
    </source>
</evidence>
<evidence type="ECO:0000256" key="1">
    <source>
        <dbReference type="SAM" id="MobiDB-lite"/>
    </source>
</evidence>
<proteinExistence type="predicted"/>
<dbReference type="SUPFAM" id="SSF52540">
    <property type="entry name" value="P-loop containing nucleoside triphosphate hydrolases"/>
    <property type="match status" value="1"/>
</dbReference>
<gene>
    <name evidence="2" type="ORF">LK12_00975</name>
</gene>
<reference evidence="2 3" key="1">
    <citation type="submission" date="2014-10" db="EMBL/GenBank/DDBJ databases">
        <title>Genome sequence of Novosphingobium malaysiense MUSC 273(T).</title>
        <authorList>
            <person name="Lee L.-H."/>
        </authorList>
    </citation>
    <scope>NUCLEOTIDE SEQUENCE [LARGE SCALE GENOMIC DNA]</scope>
    <source>
        <strain evidence="2 3">MUSC 273</strain>
    </source>
</reference>
<dbReference type="STRING" id="1348853.LK12_00975"/>
<organism evidence="2 3">
    <name type="scientific">Novosphingobium malaysiense</name>
    <dbReference type="NCBI Taxonomy" id="1348853"/>
    <lineage>
        <taxon>Bacteria</taxon>
        <taxon>Pseudomonadati</taxon>
        <taxon>Pseudomonadota</taxon>
        <taxon>Alphaproteobacteria</taxon>
        <taxon>Sphingomonadales</taxon>
        <taxon>Sphingomonadaceae</taxon>
        <taxon>Novosphingobium</taxon>
    </lineage>
</organism>
<name>A0A0B1ZV04_9SPHN</name>
<dbReference type="OrthoDB" id="8371071at2"/>
<dbReference type="AlphaFoldDB" id="A0A0B1ZV04"/>
<dbReference type="EMBL" id="JTDI01000001">
    <property type="protein sequence ID" value="KHK92993.1"/>
    <property type="molecule type" value="Genomic_DNA"/>
</dbReference>
<evidence type="ECO:0000313" key="3">
    <source>
        <dbReference type="Proteomes" id="UP000031057"/>
    </source>
</evidence>
<keyword evidence="3" id="KW-1185">Reference proteome</keyword>
<feature type="region of interest" description="Disordered" evidence="1">
    <location>
        <begin position="33"/>
        <end position="54"/>
    </location>
</feature>
<evidence type="ECO:0008006" key="4">
    <source>
        <dbReference type="Google" id="ProtNLM"/>
    </source>
</evidence>
<dbReference type="Gene3D" id="3.40.50.300">
    <property type="entry name" value="P-loop containing nucleotide triphosphate hydrolases"/>
    <property type="match status" value="1"/>
</dbReference>
<dbReference type="InterPro" id="IPR027417">
    <property type="entry name" value="P-loop_NTPase"/>
</dbReference>